<name>A0A1I0IR84_9FIRM</name>
<dbReference type="Pfam" id="PF04131">
    <property type="entry name" value="NanE"/>
    <property type="match status" value="1"/>
</dbReference>
<dbReference type="NCBIfam" id="NF002231">
    <property type="entry name" value="PRK01130.1"/>
    <property type="match status" value="1"/>
</dbReference>
<accession>A0A1I0IR84</accession>
<gene>
    <name evidence="7" type="primary">nanE</name>
    <name evidence="8" type="ORF">SAMN05216313_12331</name>
</gene>
<proteinExistence type="inferred from homology"/>
<comment type="catalytic activity">
    <reaction evidence="1 7">
        <text>an N-acyl-D-glucosamine 6-phosphate = an N-acyl-D-mannosamine 6-phosphate</text>
        <dbReference type="Rhea" id="RHEA:23932"/>
        <dbReference type="ChEBI" id="CHEBI:57599"/>
        <dbReference type="ChEBI" id="CHEBI:57666"/>
        <dbReference type="EC" id="5.1.3.9"/>
    </reaction>
</comment>
<dbReference type="GO" id="GO:0005829">
    <property type="term" value="C:cytosol"/>
    <property type="evidence" value="ECO:0007669"/>
    <property type="project" value="TreeGrafter"/>
</dbReference>
<evidence type="ECO:0000313" key="9">
    <source>
        <dbReference type="Proteomes" id="UP000198508"/>
    </source>
</evidence>
<evidence type="ECO:0000256" key="1">
    <source>
        <dbReference type="ARBA" id="ARBA00000056"/>
    </source>
</evidence>
<evidence type="ECO:0000256" key="2">
    <source>
        <dbReference type="ARBA" id="ARBA00002147"/>
    </source>
</evidence>
<reference evidence="9" key="1">
    <citation type="submission" date="2016-10" db="EMBL/GenBank/DDBJ databases">
        <authorList>
            <person name="Varghese N."/>
            <person name="Submissions S."/>
        </authorList>
    </citation>
    <scope>NUCLEOTIDE SEQUENCE [LARGE SCALE GENOMIC DNA]</scope>
    <source>
        <strain evidence="9">NLAE-zl-G277</strain>
    </source>
</reference>
<dbReference type="GO" id="GO:0006053">
    <property type="term" value="P:N-acetylmannosamine catabolic process"/>
    <property type="evidence" value="ECO:0007669"/>
    <property type="project" value="TreeGrafter"/>
</dbReference>
<organism evidence="8 9">
    <name type="scientific">Enterocloster lavalensis</name>
    <dbReference type="NCBI Taxonomy" id="460384"/>
    <lineage>
        <taxon>Bacteria</taxon>
        <taxon>Bacillati</taxon>
        <taxon>Bacillota</taxon>
        <taxon>Clostridia</taxon>
        <taxon>Lachnospirales</taxon>
        <taxon>Lachnospiraceae</taxon>
        <taxon>Enterocloster</taxon>
    </lineage>
</organism>
<dbReference type="PANTHER" id="PTHR36204">
    <property type="entry name" value="N-ACETYLMANNOSAMINE-6-PHOSPHATE 2-EPIMERASE-RELATED"/>
    <property type="match status" value="1"/>
</dbReference>
<dbReference type="RefSeq" id="WP_092367541.1">
    <property type="nucleotide sequence ID" value="NZ_CAKXUV010000024.1"/>
</dbReference>
<evidence type="ECO:0000256" key="6">
    <source>
        <dbReference type="ARBA" id="ARBA00023277"/>
    </source>
</evidence>
<dbReference type="UniPathway" id="UPA00629">
    <property type="reaction ID" value="UER00682"/>
</dbReference>
<dbReference type="GO" id="GO:0005975">
    <property type="term" value="P:carbohydrate metabolic process"/>
    <property type="evidence" value="ECO:0007669"/>
    <property type="project" value="UniProtKB-UniRule"/>
</dbReference>
<dbReference type="InterPro" id="IPR011060">
    <property type="entry name" value="RibuloseP-bd_barrel"/>
</dbReference>
<dbReference type="Proteomes" id="UP000198508">
    <property type="component" value="Unassembled WGS sequence"/>
</dbReference>
<dbReference type="GO" id="GO:0047465">
    <property type="term" value="F:N-acylglucosamine-6-phosphate 2-epimerase activity"/>
    <property type="evidence" value="ECO:0007669"/>
    <property type="project" value="UniProtKB-EC"/>
</dbReference>
<comment type="function">
    <text evidence="2 7">Converts N-acetylmannosamine-6-phosphate (ManNAc-6-P) to N-acetylglucosamine-6-phosphate (GlcNAc-6-P).</text>
</comment>
<dbReference type="InterPro" id="IPR013785">
    <property type="entry name" value="Aldolase_TIM"/>
</dbReference>
<dbReference type="AlphaFoldDB" id="A0A1I0IR84"/>
<dbReference type="HAMAP" id="MF_01235">
    <property type="entry name" value="ManNAc6P_epimer"/>
    <property type="match status" value="1"/>
</dbReference>
<evidence type="ECO:0000256" key="3">
    <source>
        <dbReference type="ARBA" id="ARBA00005081"/>
    </source>
</evidence>
<dbReference type="CDD" id="cd04729">
    <property type="entry name" value="NanE"/>
    <property type="match status" value="1"/>
</dbReference>
<dbReference type="GeneID" id="93279310"/>
<dbReference type="SUPFAM" id="SSF51366">
    <property type="entry name" value="Ribulose-phoshate binding barrel"/>
    <property type="match status" value="1"/>
</dbReference>
<protein>
    <recommendedName>
        <fullName evidence="7">Putative N-acetylmannosamine-6-phosphate 2-epimerase</fullName>
        <ecNumber evidence="7">5.1.3.9</ecNumber>
    </recommendedName>
    <alternativeName>
        <fullName evidence="7">ManNAc-6-P epimerase</fullName>
    </alternativeName>
</protein>
<evidence type="ECO:0000256" key="4">
    <source>
        <dbReference type="ARBA" id="ARBA00007439"/>
    </source>
</evidence>
<comment type="similarity">
    <text evidence="4 7">Belongs to the NanE family.</text>
</comment>
<dbReference type="STRING" id="460384.SAMN05216313_12331"/>
<keyword evidence="6 7" id="KW-0119">Carbohydrate metabolism</keyword>
<dbReference type="Gene3D" id="3.20.20.70">
    <property type="entry name" value="Aldolase class I"/>
    <property type="match status" value="1"/>
</dbReference>
<dbReference type="GO" id="GO:0019262">
    <property type="term" value="P:N-acetylneuraminate catabolic process"/>
    <property type="evidence" value="ECO:0007669"/>
    <property type="project" value="UniProtKB-UniRule"/>
</dbReference>
<dbReference type="InterPro" id="IPR007260">
    <property type="entry name" value="NanE"/>
</dbReference>
<dbReference type="EMBL" id="FOIM01000023">
    <property type="protein sequence ID" value="SET99630.1"/>
    <property type="molecule type" value="Genomic_DNA"/>
</dbReference>
<keyword evidence="5 7" id="KW-0413">Isomerase</keyword>
<evidence type="ECO:0000256" key="7">
    <source>
        <dbReference type="HAMAP-Rule" id="MF_01235"/>
    </source>
</evidence>
<sequence length="228" mass="24701">MSNFLEQVHKKLIVSCQALEHEPLHSSYIMSRMAYAAMLGGAAGIRANTVEDITAIKETVNLPVIGIIKHVYGDCPVFITPTEREVDALVSCGTEVIALDATSRPRPDGVSLPELFAAIRRKYPGQLFMADCSTYEDAAAARDMGFDIVGTTLRGYTRETAGMEIPDMDLIARLGQTMGIPVIAEGGIWTPQQLHDILSMDGIHAAVIGGAITRPLEITKRFVQAIES</sequence>
<evidence type="ECO:0000313" key="8">
    <source>
        <dbReference type="EMBL" id="SET99630.1"/>
    </source>
</evidence>
<dbReference type="FunFam" id="3.20.20.70:FF:000035">
    <property type="entry name" value="Putative N-acetylmannosamine-6-phosphate 2-epimerase"/>
    <property type="match status" value="1"/>
</dbReference>
<dbReference type="EC" id="5.1.3.9" evidence="7"/>
<comment type="pathway">
    <text evidence="3 7">Amino-sugar metabolism; N-acetylneuraminate degradation; D-fructose 6-phosphate from N-acetylneuraminate: step 3/5.</text>
</comment>
<dbReference type="PANTHER" id="PTHR36204:SF1">
    <property type="entry name" value="N-ACETYLMANNOSAMINE-6-PHOSPHATE 2-EPIMERASE-RELATED"/>
    <property type="match status" value="1"/>
</dbReference>
<keyword evidence="9" id="KW-1185">Reference proteome</keyword>
<evidence type="ECO:0000256" key="5">
    <source>
        <dbReference type="ARBA" id="ARBA00023235"/>
    </source>
</evidence>